<evidence type="ECO:0000256" key="1">
    <source>
        <dbReference type="SAM" id="MobiDB-lite"/>
    </source>
</evidence>
<sequence length="37" mass="3937">MKRYVALGSSMAAGPGIRPRAKGAPWGRADRPAITRI</sequence>
<organism evidence="2">
    <name type="scientific">Mycobacterium xenopi 4042</name>
    <dbReference type="NCBI Taxonomy" id="1299334"/>
    <lineage>
        <taxon>Bacteria</taxon>
        <taxon>Bacillati</taxon>
        <taxon>Actinomycetota</taxon>
        <taxon>Actinomycetes</taxon>
        <taxon>Mycobacteriales</taxon>
        <taxon>Mycobacteriaceae</taxon>
        <taxon>Mycobacterium</taxon>
    </lineage>
</organism>
<name>X8DJY0_MYCXE</name>
<protein>
    <submittedName>
        <fullName evidence="2">Uncharacterized protein</fullName>
    </submittedName>
</protein>
<dbReference type="PATRIC" id="fig|1299334.3.peg.1382"/>
<feature type="compositionally biased region" description="Basic and acidic residues" evidence="1">
    <location>
        <begin position="28"/>
        <end position="37"/>
    </location>
</feature>
<feature type="region of interest" description="Disordered" evidence="1">
    <location>
        <begin position="14"/>
        <end position="37"/>
    </location>
</feature>
<proteinExistence type="predicted"/>
<comment type="caution">
    <text evidence="2">The sequence shown here is derived from an EMBL/GenBank/DDBJ whole genome shotgun (WGS) entry which is preliminary data.</text>
</comment>
<gene>
    <name evidence="2" type="ORF">I553_1892</name>
</gene>
<dbReference type="AlphaFoldDB" id="X8DJY0"/>
<reference evidence="2" key="1">
    <citation type="submission" date="2014-01" db="EMBL/GenBank/DDBJ databases">
        <authorList>
            <person name="Brown-Elliot B."/>
            <person name="Wallace R."/>
            <person name="Lenaerts A."/>
            <person name="Ordway D."/>
            <person name="DeGroote M.A."/>
            <person name="Parker T."/>
            <person name="Sizemore C."/>
            <person name="Tallon L.J."/>
            <person name="Sadzewicz L.K."/>
            <person name="Sengamalay N."/>
            <person name="Fraser C.M."/>
            <person name="Hine E."/>
            <person name="Shefchek K.A."/>
            <person name="Das S.P."/>
            <person name="Tettelin H."/>
        </authorList>
    </citation>
    <scope>NUCLEOTIDE SEQUENCE [LARGE SCALE GENOMIC DNA]</scope>
    <source>
        <strain evidence="2">4042</strain>
    </source>
</reference>
<accession>X8DJY0</accession>
<evidence type="ECO:0000313" key="2">
    <source>
        <dbReference type="EMBL" id="EUA68704.1"/>
    </source>
</evidence>
<dbReference type="EMBL" id="JAOB01000013">
    <property type="protein sequence ID" value="EUA68704.1"/>
    <property type="molecule type" value="Genomic_DNA"/>
</dbReference>